<keyword evidence="1" id="KW-0596">Phosphopantetheine</keyword>
<organism evidence="4 5">
    <name type="scientific">Kordia periserrulae</name>
    <dbReference type="NCBI Taxonomy" id="701523"/>
    <lineage>
        <taxon>Bacteria</taxon>
        <taxon>Pseudomonadati</taxon>
        <taxon>Bacteroidota</taxon>
        <taxon>Flavobacteriia</taxon>
        <taxon>Flavobacteriales</taxon>
        <taxon>Flavobacteriaceae</taxon>
        <taxon>Kordia</taxon>
    </lineage>
</organism>
<dbReference type="InterPro" id="IPR010071">
    <property type="entry name" value="AA_adenyl_dom"/>
</dbReference>
<dbReference type="GO" id="GO:0043041">
    <property type="term" value="P:amino acid activation for nonribosomal peptide biosynthetic process"/>
    <property type="evidence" value="ECO:0007669"/>
    <property type="project" value="TreeGrafter"/>
</dbReference>
<dbReference type="RefSeq" id="WP_146169909.1">
    <property type="nucleotide sequence ID" value="NZ_QBKT01000015.1"/>
</dbReference>
<dbReference type="PANTHER" id="PTHR45527:SF1">
    <property type="entry name" value="FATTY ACID SYNTHASE"/>
    <property type="match status" value="1"/>
</dbReference>
<proteinExistence type="predicted"/>
<dbReference type="GO" id="GO:0005829">
    <property type="term" value="C:cytosol"/>
    <property type="evidence" value="ECO:0007669"/>
    <property type="project" value="TreeGrafter"/>
</dbReference>
<dbReference type="GO" id="GO:0031177">
    <property type="term" value="F:phosphopantetheine binding"/>
    <property type="evidence" value="ECO:0007669"/>
    <property type="project" value="InterPro"/>
</dbReference>
<dbReference type="OrthoDB" id="9778690at2"/>
<dbReference type="Gene3D" id="3.30.300.30">
    <property type="match status" value="2"/>
</dbReference>
<evidence type="ECO:0000313" key="4">
    <source>
        <dbReference type="EMBL" id="PTX58353.1"/>
    </source>
</evidence>
<dbReference type="InterPro" id="IPR023213">
    <property type="entry name" value="CAT-like_dom_sf"/>
</dbReference>
<dbReference type="PROSITE" id="PS00455">
    <property type="entry name" value="AMP_BINDING"/>
    <property type="match status" value="2"/>
</dbReference>
<dbReference type="Pfam" id="PF13193">
    <property type="entry name" value="AMP-binding_C"/>
    <property type="match status" value="2"/>
</dbReference>
<dbReference type="SMART" id="SM00823">
    <property type="entry name" value="PKS_PP"/>
    <property type="match status" value="1"/>
</dbReference>
<dbReference type="PANTHER" id="PTHR45527">
    <property type="entry name" value="NONRIBOSOMAL PEPTIDE SYNTHETASE"/>
    <property type="match status" value="1"/>
</dbReference>
<dbReference type="InterPro" id="IPR025110">
    <property type="entry name" value="AMP-bd_C"/>
</dbReference>
<dbReference type="SUPFAM" id="SSF56801">
    <property type="entry name" value="Acetyl-CoA synthetase-like"/>
    <property type="match status" value="2"/>
</dbReference>
<accession>A0A2T6BQH5</accession>
<dbReference type="NCBIfam" id="NF003417">
    <property type="entry name" value="PRK04813.1"/>
    <property type="match status" value="3"/>
</dbReference>
<dbReference type="NCBIfam" id="TIGR01733">
    <property type="entry name" value="AA-adenyl-dom"/>
    <property type="match status" value="2"/>
</dbReference>
<feature type="non-terminal residue" evidence="4">
    <location>
        <position position="2075"/>
    </location>
</feature>
<dbReference type="InterPro" id="IPR000873">
    <property type="entry name" value="AMP-dep_synth/lig_dom"/>
</dbReference>
<evidence type="ECO:0000313" key="5">
    <source>
        <dbReference type="Proteomes" id="UP000244090"/>
    </source>
</evidence>
<dbReference type="CDD" id="cd19531">
    <property type="entry name" value="LCL_NRPS-like"/>
    <property type="match status" value="2"/>
</dbReference>
<dbReference type="EMBL" id="QBKT01000015">
    <property type="protein sequence ID" value="PTX58353.1"/>
    <property type="molecule type" value="Genomic_DNA"/>
</dbReference>
<dbReference type="FunFam" id="3.30.300.30:FF:000010">
    <property type="entry name" value="Enterobactin synthetase component F"/>
    <property type="match status" value="1"/>
</dbReference>
<dbReference type="Gene3D" id="3.30.559.10">
    <property type="entry name" value="Chloramphenicol acetyltransferase-like domain"/>
    <property type="match status" value="2"/>
</dbReference>
<protein>
    <submittedName>
        <fullName evidence="4">Amino acid adenylation domain-containing protein</fullName>
    </submittedName>
</protein>
<dbReference type="GO" id="GO:0044550">
    <property type="term" value="P:secondary metabolite biosynthetic process"/>
    <property type="evidence" value="ECO:0007669"/>
    <property type="project" value="UniProtKB-ARBA"/>
</dbReference>
<dbReference type="Gene3D" id="3.30.559.30">
    <property type="entry name" value="Nonribosomal peptide synthetase, condensation domain"/>
    <property type="match status" value="2"/>
</dbReference>
<dbReference type="Proteomes" id="UP000244090">
    <property type="component" value="Unassembled WGS sequence"/>
</dbReference>
<dbReference type="Gene3D" id="3.40.50.980">
    <property type="match status" value="4"/>
</dbReference>
<dbReference type="Gene3D" id="1.10.10.1830">
    <property type="entry name" value="Non-ribosomal peptide synthase, adenylation domain"/>
    <property type="match status" value="1"/>
</dbReference>
<evidence type="ECO:0000256" key="2">
    <source>
        <dbReference type="ARBA" id="ARBA00022553"/>
    </source>
</evidence>
<dbReference type="Pfam" id="PF00501">
    <property type="entry name" value="AMP-binding"/>
    <property type="match status" value="2"/>
</dbReference>
<feature type="domain" description="Carrier" evidence="3">
    <location>
        <begin position="1013"/>
        <end position="1090"/>
    </location>
</feature>
<dbReference type="Pfam" id="PF00668">
    <property type="entry name" value="Condensation"/>
    <property type="match status" value="2"/>
</dbReference>
<dbReference type="SUPFAM" id="SSF52777">
    <property type="entry name" value="CoA-dependent acyltransferases"/>
    <property type="match status" value="4"/>
</dbReference>
<dbReference type="GO" id="GO:0003824">
    <property type="term" value="F:catalytic activity"/>
    <property type="evidence" value="ECO:0007669"/>
    <property type="project" value="InterPro"/>
</dbReference>
<evidence type="ECO:0000256" key="1">
    <source>
        <dbReference type="ARBA" id="ARBA00022450"/>
    </source>
</evidence>
<comment type="caution">
    <text evidence="4">The sequence shown here is derived from an EMBL/GenBank/DDBJ whole genome shotgun (WGS) entry which is preliminary data.</text>
</comment>
<dbReference type="FunFam" id="3.40.50.12780:FF:000012">
    <property type="entry name" value="Non-ribosomal peptide synthetase"/>
    <property type="match status" value="1"/>
</dbReference>
<dbReference type="PROSITE" id="PS50075">
    <property type="entry name" value="CARRIER"/>
    <property type="match status" value="1"/>
</dbReference>
<dbReference type="FunFam" id="3.40.50.980:FF:000001">
    <property type="entry name" value="Non-ribosomal peptide synthetase"/>
    <property type="match status" value="2"/>
</dbReference>
<dbReference type="CDD" id="cd05930">
    <property type="entry name" value="A_NRPS"/>
    <property type="match status" value="2"/>
</dbReference>
<dbReference type="InterPro" id="IPR036736">
    <property type="entry name" value="ACP-like_sf"/>
</dbReference>
<name>A0A2T6BQH5_9FLAO</name>
<dbReference type="InterPro" id="IPR020806">
    <property type="entry name" value="PKS_PP-bd"/>
</dbReference>
<dbReference type="InterPro" id="IPR045851">
    <property type="entry name" value="AMP-bd_C_sf"/>
</dbReference>
<sequence length="2075" mass="234320">MEDLILKLKRQNITLNVIDNQLNLEVPETFQEEELLQEVREHKQELIEYIKNIQGASRFPELTVATEKEYYPLSSAQKRMYFLYEFDKKSTAYNLPQFVKLTGKLHQEKLETAFQKLIERHEILRTSFLIIDGETFQKVEDEFNFSLEVFTAKTEAAIENIIPQFIRPFDLSKAPLLRAGLIALSEEEHILMLDMHHIASDGYSQGLLIDDFMKIYGQQELKPVQWQYKDYAEWQQSEAVQNKIKSGKVFWLNQFKEDAVPLDLPMDYPRSAIRKDDGDTLHFEITKAETEALNNIAKEEGTTIFMVVLALYNIFLSKLSGETDISIGTSVAGREQAGLDAIVGMFVNTLVLRNFPTADLQFDTFLAALKENTVQCFEHQEYQFEQLIEELQVVRDNSRNALFDAHFTFQNFEETALSIPELVLTSYHRNTKVSKFDLELGAMEVEGTLKLYFEYAAALFKEETMQRFTEYFKKIVAAVVQNKSVSLQEIDILSQEEYNVLSAVNKTNFQPETAHTIVSLFEQQVEKTPNSIAVVYGEQQLTYAELNARSNQLARYLKANYDVGRDKIVSILMQKSADYLVSILGVLKSGSCYLPIDGDYPSSRKVYMVEDSGSVLLLSKGLNGEGLLYENVPVVDISLAELDRFSSDNLNLNIREEDLAYVIYTSGSTGVPKGVMIEHSGNVNMSSDQVRRYNVNENDVVVWFASVGFDASVFEIMMAMYSGATLAIPASGVIKNKDRFVEFLENTNASIVTFPPSYVALLSVEELKGLRLVITAGEAAQGSKAFEITASGKEYYNAYGPTECSVCVSVYKYDSENGILQNVPIGAPIANTRLYVLDADLKKVAPGVWGELCVSGVGLSRGYIGKEALTAEKFVSNPYEEGTKMYRTGDICRWNTKGELEFKGRKDTQVKLRGYRIELGEIEAVINLQEGISQSVVVIHGEGEAQDLGCYVVMEKNTSLDVEKLKTALIGVLPEYMVPTHYMALEELPLTINGKIDKKRLPALVVTTQDYQAPTTDTEHKLAALWSEVLEINEDTISTTKSFFELGGNSLTAISLVNKLQEKLEIKIGLDEFFTQPTIKGIIQLLPTATYQEYQKIEPVAPAKYYELSSAQKRMYFLYELDKNSIAYNAPYFVILNGKLDAKHLENSFKKLVERHESLRTSFEIVENAPLQYIIPTAELDFTIETYELISGKDEKALMQEFVRPFQLEKAPLFRVGLIRLESDKHVLMLDMHHIISDGYSQGILINDFAKIYQGETLEPLKIQYKDYAHWQQSEAHYDEMLQHREYWLNIFAEDPVELKLPYDFMRPASIGEEGNIFEFELSPEETQSLKKIADEHGATLFMVVLAVYNILLSKLSGETDITIGTSVSGREHNDLETIVGMFVNTLVLRNYPSFDKNIEAFLQELKQNTIQSFEHQGYQYEELIEDLKLTGDTSNNPLFDAHFTFQNFKDATFTIPGLELQTYEFEVAVTKFDIELSVMEFENKLQLTFEYATSLFTKETIQRFSNYFRKIVKHIIQDTSSQISEINILGDEEQKFFNKINTTEASYPLHKTVVDLFEAQAIKTPNNIAITFGEEKLTYQELNRRSNQLAHYLKKEQGIGVEDIVGILLPKSSDFIVSILATLKCGAAYLPLDAKLPAARIAQMTDVKQLKTTIASRELQEEKVLNKVLIFDDIHLENQEENNLQVAMNANTLAYIIYTSGSTGVPKGAMIEHKGIVNTALDHINIYDITEDDTLTWFAAVGFDVAIFEITMSLLSGATLAIPVAGAIQDQAKYVRFITDANITLPTIPPTYLDLMSLEDIKGIRGVITGGEAGNIDKANEIVAAGIRYFNSYGMTECAVCVSYFELKKEDKNLTRIPIGKPIANTRLYVLDADLKKVATGVWGELCVSGVGVSRGYIGKEALTAEKFIANPYEEGTKMYRTGDICRWNTKGELEFKGRKDTQVKLRGYRIELGEIESVVSLQEGISQSVVVLHGEGEVQDLACYVVLDKNTSLDTEALKASLTEALPEYMVPTHYMTLEELPLTINGKVDKKRLPAIETGSLEGDSDFTEIELSVRSIWSDILEIDEERIFKG</sequence>
<dbReference type="InterPro" id="IPR020845">
    <property type="entry name" value="AMP-binding_CS"/>
</dbReference>
<dbReference type="Pfam" id="PF00550">
    <property type="entry name" value="PP-binding"/>
    <property type="match status" value="1"/>
</dbReference>
<evidence type="ECO:0000259" key="3">
    <source>
        <dbReference type="PROSITE" id="PS50075"/>
    </source>
</evidence>
<dbReference type="InterPro" id="IPR044894">
    <property type="entry name" value="TubC_N_sf"/>
</dbReference>
<gene>
    <name evidence="4" type="ORF">C8N46_1151</name>
</gene>
<keyword evidence="5" id="KW-1185">Reference proteome</keyword>
<dbReference type="InterPro" id="IPR001242">
    <property type="entry name" value="Condensation_dom"/>
</dbReference>
<dbReference type="Gene3D" id="2.30.38.10">
    <property type="entry name" value="Luciferase, Domain 3"/>
    <property type="match status" value="2"/>
</dbReference>
<reference evidence="4 5" key="1">
    <citation type="submission" date="2018-04" db="EMBL/GenBank/DDBJ databases">
        <title>Genomic Encyclopedia of Archaeal and Bacterial Type Strains, Phase II (KMG-II): from individual species to whole genera.</title>
        <authorList>
            <person name="Goeker M."/>
        </authorList>
    </citation>
    <scope>NUCLEOTIDE SEQUENCE [LARGE SCALE GENOMIC DNA]</scope>
    <source>
        <strain evidence="4 5">DSM 25731</strain>
    </source>
</reference>
<dbReference type="InterPro" id="IPR009081">
    <property type="entry name" value="PP-bd_ACP"/>
</dbReference>
<dbReference type="SUPFAM" id="SSF47336">
    <property type="entry name" value="ACP-like"/>
    <property type="match status" value="1"/>
</dbReference>
<dbReference type="Gene3D" id="1.10.1200.10">
    <property type="entry name" value="ACP-like"/>
    <property type="match status" value="1"/>
</dbReference>
<keyword evidence="2" id="KW-0597">Phosphoprotein</keyword>